<accession>A0AA95JFU2</accession>
<dbReference type="EMBL" id="CP119317">
    <property type="protein sequence ID" value="WEK54190.1"/>
    <property type="molecule type" value="Genomic_DNA"/>
</dbReference>
<dbReference type="PROSITE" id="PS50943">
    <property type="entry name" value="HTH_CROC1"/>
    <property type="match status" value="1"/>
</dbReference>
<dbReference type="Gene3D" id="1.10.260.40">
    <property type="entry name" value="lambda repressor-like DNA-binding domains"/>
    <property type="match status" value="1"/>
</dbReference>
<name>A0AA95JFU2_9BACL</name>
<proteinExistence type="predicted"/>
<evidence type="ECO:0000313" key="3">
    <source>
        <dbReference type="Proteomes" id="UP001178662"/>
    </source>
</evidence>
<gene>
    <name evidence="2" type="ORF">P0Y55_16770</name>
</gene>
<organism evidence="2 3">
    <name type="scientific">Candidatus Cohnella colombiensis</name>
    <dbReference type="NCBI Taxonomy" id="3121368"/>
    <lineage>
        <taxon>Bacteria</taxon>
        <taxon>Bacillati</taxon>
        <taxon>Bacillota</taxon>
        <taxon>Bacilli</taxon>
        <taxon>Bacillales</taxon>
        <taxon>Paenibacillaceae</taxon>
        <taxon>Cohnella</taxon>
    </lineage>
</organism>
<dbReference type="InterPro" id="IPR010982">
    <property type="entry name" value="Lambda_DNA-bd_dom_sf"/>
</dbReference>
<protein>
    <submittedName>
        <fullName evidence="2">Helix-turn-helix transcriptional regulator</fullName>
    </submittedName>
</protein>
<dbReference type="AlphaFoldDB" id="A0AA95JFU2"/>
<evidence type="ECO:0000259" key="1">
    <source>
        <dbReference type="PROSITE" id="PS50943"/>
    </source>
</evidence>
<keyword evidence="3" id="KW-1185">Reference proteome</keyword>
<reference evidence="2" key="1">
    <citation type="submission" date="2023-03" db="EMBL/GenBank/DDBJ databases">
        <title>Andean soil-derived lignocellulolytic bacterial consortium as a source of novel taxa and putative plastic-active enzymes.</title>
        <authorList>
            <person name="Diaz-Garcia L."/>
            <person name="Chuvochina M."/>
            <person name="Feuerriegel G."/>
            <person name="Bunk B."/>
            <person name="Sproer C."/>
            <person name="Streit W.R."/>
            <person name="Rodriguez L.M."/>
            <person name="Overmann J."/>
            <person name="Jimenez D.J."/>
        </authorList>
    </citation>
    <scope>NUCLEOTIDE SEQUENCE</scope>
    <source>
        <strain evidence="2">MAG 2441</strain>
    </source>
</reference>
<dbReference type="CDD" id="cd00093">
    <property type="entry name" value="HTH_XRE"/>
    <property type="match status" value="1"/>
</dbReference>
<dbReference type="GO" id="GO:0003677">
    <property type="term" value="F:DNA binding"/>
    <property type="evidence" value="ECO:0007669"/>
    <property type="project" value="InterPro"/>
</dbReference>
<dbReference type="SUPFAM" id="SSF47413">
    <property type="entry name" value="lambda repressor-like DNA-binding domains"/>
    <property type="match status" value="1"/>
</dbReference>
<evidence type="ECO:0000313" key="2">
    <source>
        <dbReference type="EMBL" id="WEK54190.1"/>
    </source>
</evidence>
<dbReference type="Proteomes" id="UP001178662">
    <property type="component" value="Chromosome"/>
</dbReference>
<feature type="domain" description="HTH cro/C1-type" evidence="1">
    <location>
        <begin position="11"/>
        <end position="48"/>
    </location>
</feature>
<sequence length="532" mass="62310">MIQKMKFGQCLKELLLIRDWSAARLATALNIDASYVRRWIQGNRTPSLHSSYINDIAAVLCDGIDRDYKKATRSALHIFLDQTNTLWDEAATLQDKVQHVLHEAQVYTLTLDVTSRRNYKQADCQTIVSQFLANTHREQREIPQQQPTDLTSPYTPIPSVLANREMILKAAISLLKSALVQSSDNVGREIILTFHSEKDYFEGYPILHQEWQQTIIEALRSGWSVRHLCKLNKNVERSLRLVNQILEWTNYSGAYSLSYFNKYGIDDPAQEIIVCKGYGAIMSYATNLYKEVDAGIYLNEPEAVRVIERFAEQMFHHAEPLIHILNQNEYFELNPTKDRKFGSQLMCMHDLSYLTVPLEIMEKYIQLSIPDEAERQIHWRRIVDTVQSFYRDIPSFQTRHIYPMRAIEELVRTREYYMNPYFRPTLEDIRDHLNHLIELLQTYDRFEIALIDDHRYDLIHRAQFDIKGDHTIAMGVMPRAGTNSKVELIAITEGTIVTAFQQYFHDIWDRINPIYRDKESVISWLREKLAVL</sequence>
<dbReference type="InterPro" id="IPR001387">
    <property type="entry name" value="Cro/C1-type_HTH"/>
</dbReference>